<proteinExistence type="predicted"/>
<accession>A0A6A5Q9N7</accession>
<name>A0A6A5Q9N7_AMPQU</name>
<keyword evidence="1" id="KW-0812">Transmembrane</keyword>
<dbReference type="EMBL" id="ML979140">
    <property type="protein sequence ID" value="KAF1912351.1"/>
    <property type="molecule type" value="Genomic_DNA"/>
</dbReference>
<evidence type="ECO:0000313" key="3">
    <source>
        <dbReference type="Proteomes" id="UP000800096"/>
    </source>
</evidence>
<gene>
    <name evidence="2" type="ORF">BDU57DRAFT_522571</name>
</gene>
<organism evidence="2 3">
    <name type="scientific">Ampelomyces quisqualis</name>
    <name type="common">Powdery mildew agent</name>
    <dbReference type="NCBI Taxonomy" id="50730"/>
    <lineage>
        <taxon>Eukaryota</taxon>
        <taxon>Fungi</taxon>
        <taxon>Dikarya</taxon>
        <taxon>Ascomycota</taxon>
        <taxon>Pezizomycotina</taxon>
        <taxon>Dothideomycetes</taxon>
        <taxon>Pleosporomycetidae</taxon>
        <taxon>Pleosporales</taxon>
        <taxon>Pleosporineae</taxon>
        <taxon>Phaeosphaeriaceae</taxon>
        <taxon>Ampelomyces</taxon>
    </lineage>
</organism>
<keyword evidence="3" id="KW-1185">Reference proteome</keyword>
<feature type="transmembrane region" description="Helical" evidence="1">
    <location>
        <begin position="16"/>
        <end position="34"/>
    </location>
</feature>
<reference evidence="2" key="1">
    <citation type="journal article" date="2020" name="Stud. Mycol.">
        <title>101 Dothideomycetes genomes: a test case for predicting lifestyles and emergence of pathogens.</title>
        <authorList>
            <person name="Haridas S."/>
            <person name="Albert R."/>
            <person name="Binder M."/>
            <person name="Bloem J."/>
            <person name="Labutti K."/>
            <person name="Salamov A."/>
            <person name="Andreopoulos B."/>
            <person name="Baker S."/>
            <person name="Barry K."/>
            <person name="Bills G."/>
            <person name="Bluhm B."/>
            <person name="Cannon C."/>
            <person name="Castanera R."/>
            <person name="Culley D."/>
            <person name="Daum C."/>
            <person name="Ezra D."/>
            <person name="Gonzalez J."/>
            <person name="Henrissat B."/>
            <person name="Kuo A."/>
            <person name="Liang C."/>
            <person name="Lipzen A."/>
            <person name="Lutzoni F."/>
            <person name="Magnuson J."/>
            <person name="Mondo S."/>
            <person name="Nolan M."/>
            <person name="Ohm R."/>
            <person name="Pangilinan J."/>
            <person name="Park H.-J."/>
            <person name="Ramirez L."/>
            <person name="Alfaro M."/>
            <person name="Sun H."/>
            <person name="Tritt A."/>
            <person name="Yoshinaga Y."/>
            <person name="Zwiers L.-H."/>
            <person name="Turgeon B."/>
            <person name="Goodwin S."/>
            <person name="Spatafora J."/>
            <person name="Crous P."/>
            <person name="Grigoriev I."/>
        </authorList>
    </citation>
    <scope>NUCLEOTIDE SEQUENCE</scope>
    <source>
        <strain evidence="2">HMLAC05119</strain>
    </source>
</reference>
<keyword evidence="1" id="KW-1133">Transmembrane helix</keyword>
<evidence type="ECO:0000256" key="1">
    <source>
        <dbReference type="SAM" id="Phobius"/>
    </source>
</evidence>
<dbReference type="Proteomes" id="UP000800096">
    <property type="component" value="Unassembled WGS sequence"/>
</dbReference>
<protein>
    <submittedName>
        <fullName evidence="2">Uncharacterized protein</fullName>
    </submittedName>
</protein>
<evidence type="ECO:0000313" key="2">
    <source>
        <dbReference type="EMBL" id="KAF1912351.1"/>
    </source>
</evidence>
<keyword evidence="1" id="KW-0472">Membrane</keyword>
<sequence length="60" mass="6746">MHDVTSFNLLYALDCSIRIVTLSLMTILNVCVLTEQRLTFRPSKNERNLASLALLCCALC</sequence>
<dbReference type="AlphaFoldDB" id="A0A6A5Q9N7"/>